<evidence type="ECO:0000256" key="2">
    <source>
        <dbReference type="ARBA" id="ARBA00023002"/>
    </source>
</evidence>
<keyword evidence="8" id="KW-1185">Reference proteome</keyword>
<proteinExistence type="inferred from homology"/>
<comment type="caution">
    <text evidence="7">The sequence shown here is derived from an EMBL/GenBank/DDBJ whole genome shotgun (WGS) entry which is preliminary data.</text>
</comment>
<reference evidence="7 8" key="1">
    <citation type="submission" date="2024-07" db="EMBL/GenBank/DDBJ databases">
        <authorList>
            <person name="Ren Q."/>
        </authorList>
    </citation>
    <scope>NUCLEOTIDE SEQUENCE [LARGE SCALE GENOMIC DNA]</scope>
    <source>
        <strain evidence="7 8">REN37</strain>
    </source>
</reference>
<evidence type="ECO:0000259" key="6">
    <source>
        <dbReference type="Pfam" id="PF02826"/>
    </source>
</evidence>
<dbReference type="Pfam" id="PF02826">
    <property type="entry name" value="2-Hacid_dh_C"/>
    <property type="match status" value="1"/>
</dbReference>
<dbReference type="InterPro" id="IPR006140">
    <property type="entry name" value="D-isomer_DH_NAD-bd"/>
</dbReference>
<comment type="similarity">
    <text evidence="1 4">Belongs to the D-isomer specific 2-hydroxyacid dehydrogenase family.</text>
</comment>
<keyword evidence="3" id="KW-0520">NAD</keyword>
<sequence length="319" mass="33818">MLGTFLDLATLQPQDLDLSELWASLPRWQSHATTAPADRRAHLHGATVAVTNKVLLDAPTLAAAEQLKLICIAATGTNNVDLAAAAEQGIQVCNVRDYAVASVGQHTLALMLGLATQWARYQAAVQRGDWSRSELFCLMDYPAVELAGRTLGIVGYGRLGQEVARLGAALGMQVNVAASLRANAAPEAGRLPLEHVLAQSDVLSLHCPLTPETAGLINAERLALMKRGALLVNTARGGLIDEAALAAALRSGQLGGAALDTLSVEPPPADHPLLGMRDCNLILTPHSAWLAREARQRLIGIVADNIHSWRQGALHNRVV</sequence>
<evidence type="ECO:0000313" key="7">
    <source>
        <dbReference type="EMBL" id="MEY1660824.1"/>
    </source>
</evidence>
<name>A0ABV4ADA7_9GAMM</name>
<evidence type="ECO:0000313" key="8">
    <source>
        <dbReference type="Proteomes" id="UP001562065"/>
    </source>
</evidence>
<feature type="domain" description="D-isomer specific 2-hydroxyacid dehydrogenase NAD-binding" evidence="6">
    <location>
        <begin position="108"/>
        <end position="288"/>
    </location>
</feature>
<evidence type="ECO:0000256" key="3">
    <source>
        <dbReference type="ARBA" id="ARBA00023027"/>
    </source>
</evidence>
<evidence type="ECO:0000259" key="5">
    <source>
        <dbReference type="Pfam" id="PF00389"/>
    </source>
</evidence>
<organism evidence="7 8">
    <name type="scientific">Isoalcanivorax beigongshangi</name>
    <dbReference type="NCBI Taxonomy" id="3238810"/>
    <lineage>
        <taxon>Bacteria</taxon>
        <taxon>Pseudomonadati</taxon>
        <taxon>Pseudomonadota</taxon>
        <taxon>Gammaproteobacteria</taxon>
        <taxon>Oceanospirillales</taxon>
        <taxon>Alcanivoracaceae</taxon>
        <taxon>Isoalcanivorax</taxon>
    </lineage>
</organism>
<dbReference type="RefSeq" id="WP_369454066.1">
    <property type="nucleotide sequence ID" value="NZ_JBGCUO010000001.1"/>
</dbReference>
<dbReference type="InterPro" id="IPR036291">
    <property type="entry name" value="NAD(P)-bd_dom_sf"/>
</dbReference>
<dbReference type="Gene3D" id="3.40.50.720">
    <property type="entry name" value="NAD(P)-binding Rossmann-like Domain"/>
    <property type="match status" value="2"/>
</dbReference>
<dbReference type="PROSITE" id="PS00670">
    <property type="entry name" value="D_2_HYDROXYACID_DH_2"/>
    <property type="match status" value="1"/>
</dbReference>
<dbReference type="InterPro" id="IPR050418">
    <property type="entry name" value="D-iso_2-hydroxyacid_DH_PdxB"/>
</dbReference>
<dbReference type="EMBL" id="JBGCUO010000001">
    <property type="protein sequence ID" value="MEY1660824.1"/>
    <property type="molecule type" value="Genomic_DNA"/>
</dbReference>
<dbReference type="SUPFAM" id="SSF51735">
    <property type="entry name" value="NAD(P)-binding Rossmann-fold domains"/>
    <property type="match status" value="1"/>
</dbReference>
<dbReference type="PANTHER" id="PTHR43761:SF1">
    <property type="entry name" value="D-ISOMER SPECIFIC 2-HYDROXYACID DEHYDROGENASE CATALYTIC DOMAIN-CONTAINING PROTEIN-RELATED"/>
    <property type="match status" value="1"/>
</dbReference>
<protein>
    <submittedName>
        <fullName evidence="7">D-2-hydroxyacid dehydrogenase</fullName>
    </submittedName>
</protein>
<dbReference type="CDD" id="cd12162">
    <property type="entry name" value="2-Hacid_dh_4"/>
    <property type="match status" value="1"/>
</dbReference>
<dbReference type="PROSITE" id="PS00671">
    <property type="entry name" value="D_2_HYDROXYACID_DH_3"/>
    <property type="match status" value="1"/>
</dbReference>
<dbReference type="InterPro" id="IPR006139">
    <property type="entry name" value="D-isomer_2_OHA_DH_cat_dom"/>
</dbReference>
<dbReference type="InterPro" id="IPR029753">
    <property type="entry name" value="D-isomer_DH_CS"/>
</dbReference>
<keyword evidence="2 4" id="KW-0560">Oxidoreductase</keyword>
<dbReference type="SUPFAM" id="SSF52283">
    <property type="entry name" value="Formate/glycerate dehydrogenase catalytic domain-like"/>
    <property type="match status" value="1"/>
</dbReference>
<gene>
    <name evidence="7" type="ORF">AB5I84_01520</name>
</gene>
<accession>A0ABV4ADA7</accession>
<feature type="domain" description="D-isomer specific 2-hydroxyacid dehydrogenase catalytic" evidence="5">
    <location>
        <begin position="41"/>
        <end position="318"/>
    </location>
</feature>
<dbReference type="Proteomes" id="UP001562065">
    <property type="component" value="Unassembled WGS sequence"/>
</dbReference>
<evidence type="ECO:0000256" key="4">
    <source>
        <dbReference type="RuleBase" id="RU003719"/>
    </source>
</evidence>
<dbReference type="Pfam" id="PF00389">
    <property type="entry name" value="2-Hacid_dh"/>
    <property type="match status" value="1"/>
</dbReference>
<dbReference type="PANTHER" id="PTHR43761">
    <property type="entry name" value="D-ISOMER SPECIFIC 2-HYDROXYACID DEHYDROGENASE FAMILY PROTEIN (AFU_ORTHOLOGUE AFUA_1G13630)"/>
    <property type="match status" value="1"/>
</dbReference>
<evidence type="ECO:0000256" key="1">
    <source>
        <dbReference type="ARBA" id="ARBA00005854"/>
    </source>
</evidence>